<dbReference type="Proteomes" id="UP000216605">
    <property type="component" value="Unassembled WGS sequence"/>
</dbReference>
<dbReference type="EMBL" id="NOXV01000155">
    <property type="protein sequence ID" value="OYQ44412.1"/>
    <property type="molecule type" value="Genomic_DNA"/>
</dbReference>
<dbReference type="SUPFAM" id="SSF49464">
    <property type="entry name" value="Carboxypeptidase regulatory domain-like"/>
    <property type="match status" value="1"/>
</dbReference>
<dbReference type="InterPro" id="IPR041700">
    <property type="entry name" value="OMP_b-brl_3"/>
</dbReference>
<dbReference type="Pfam" id="PF14905">
    <property type="entry name" value="OMP_b-brl_3"/>
    <property type="match status" value="1"/>
</dbReference>
<proteinExistence type="predicted"/>
<reference evidence="3 4" key="1">
    <citation type="submission" date="2017-07" db="EMBL/GenBank/DDBJ databases">
        <title>Flavobacterium cyanobacteriorum sp. nov., isolated from cyanobacterial aggregates in a eutrophic lake.</title>
        <authorList>
            <person name="Cai H."/>
        </authorList>
    </citation>
    <scope>NUCLEOTIDE SEQUENCE [LARGE SCALE GENOMIC DNA]</scope>
    <source>
        <strain evidence="3 4">TH021</strain>
    </source>
</reference>
<dbReference type="InterPro" id="IPR008969">
    <property type="entry name" value="CarboxyPept-like_regulatory"/>
</dbReference>
<dbReference type="OrthoDB" id="1682379at2"/>
<keyword evidence="1" id="KW-0732">Signal</keyword>
<feature type="signal peptide" evidence="1">
    <location>
        <begin position="1"/>
        <end position="19"/>
    </location>
</feature>
<feature type="chain" id="PRO_5013236918" description="Outer membrane protein beta-barrel domain-containing protein" evidence="1">
    <location>
        <begin position="20"/>
        <end position="949"/>
    </location>
</feature>
<dbReference type="SUPFAM" id="SSF56935">
    <property type="entry name" value="Porins"/>
    <property type="match status" value="1"/>
</dbReference>
<evidence type="ECO:0000259" key="2">
    <source>
        <dbReference type="Pfam" id="PF14905"/>
    </source>
</evidence>
<comment type="caution">
    <text evidence="3">The sequence shown here is derived from an EMBL/GenBank/DDBJ whole genome shotgun (WGS) entry which is preliminary data.</text>
</comment>
<evidence type="ECO:0000256" key="1">
    <source>
        <dbReference type="SAM" id="SignalP"/>
    </source>
</evidence>
<evidence type="ECO:0000313" key="4">
    <source>
        <dbReference type="Proteomes" id="UP000216605"/>
    </source>
</evidence>
<keyword evidence="4" id="KW-1185">Reference proteome</keyword>
<feature type="domain" description="Outer membrane protein beta-barrel" evidence="2">
    <location>
        <begin position="467"/>
        <end position="927"/>
    </location>
</feature>
<accession>A0A255ZSP2</accession>
<name>A0A255ZSP2_9FLAO</name>
<dbReference type="AlphaFoldDB" id="A0A255ZSP2"/>
<evidence type="ECO:0000313" key="3">
    <source>
        <dbReference type="EMBL" id="OYQ44412.1"/>
    </source>
</evidence>
<protein>
    <recommendedName>
        <fullName evidence="2">Outer membrane protein beta-barrel domain-containing protein</fullName>
    </recommendedName>
</protein>
<organism evidence="3 4">
    <name type="scientific">Flavobacterium cyanobacteriorum</name>
    <dbReference type="NCBI Taxonomy" id="2022802"/>
    <lineage>
        <taxon>Bacteria</taxon>
        <taxon>Pseudomonadati</taxon>
        <taxon>Bacteroidota</taxon>
        <taxon>Flavobacteriia</taxon>
        <taxon>Flavobacteriales</taxon>
        <taxon>Flavobacteriaceae</taxon>
        <taxon>Flavobacterium</taxon>
    </lineage>
</organism>
<dbReference type="RefSeq" id="WP_094412247.1">
    <property type="nucleotide sequence ID" value="NZ_NOXV01000155.1"/>
</dbReference>
<sequence length="949" mass="106211">MNRNLCLLLLLILSTVSYSQTVTLKGKVADNAGIPLESATIYLTSAKDSSVVTYTISGKSGSWELKTHKLVYPVYLKVSFVGLLDYSQLLENVTADQDFGVIKLEDRPTELDAVVIESEIPPIRVKKDTLEFNASSFKVRPDANVEALLKQLPGVEIDEEGKITVNGKEVNQILVNGKPFFDKDGKIALQNLPAEIIDKVQVTDTKTKEEEFSGQAASGNNSSINLTIQEDKNKGLFGKFMGGYGSDKRYESSAMLNYFKGDRKISVLASSNNINSSGFSMNEIFDSMSGGRNRTMSMSSNGSFSINGVQFGGAQGTGITRSNLAGVNYSDALVKGFDSNVSYFYNGFRTENDNRTQQTTLLPQNENVTDTGNLNTEYTTFSESRTKSDSYSHNINSEFDIMIDSTAQLNINPRFMWSNNKYKATSSQRAINGNNVLLNESNASNRNETDNHSFVNTLTFFKAFRSKKGRSLSVSLDNNIQKNKADNLNQSATFFYNDTNNDGIPETSSDIRNQVLYQHNYTDQLGISIEYLEPVLDSLRLKIGNGYTINNTVNNRKVFDFDAATGLYSIANGALTQYLSQQQDRIVPYVGLSLEKEKFNLSLETGTTVVSLQNYASYLGTDYAINRQYILPYANLYTSLRFTNSQYLYFNYAYQIEFPTAAQLLPVEDLSNPLATSIGNPELKPNKSHDIYMGFSNYNYSTNSGWNIYGGGTYYESQIVANTTIDQSAKSTTTYTNIAGNFNNWVGGAWNKTIKSEAHSYRFTLGLSSGYAYAKGFTNGVIFKAREVSLSPKIGFRYNYGDLLSLNPSYKFEYSEQNYTNYTLGRASNVVHGLSLETTSYWPKHVVIGNDINYTYNSNIADGFRKDFLLWNTSVGYNFLKDKLLFKVKVYDLLNQNLSATRTINPTGILDQQNTVLRRYVMFSLTYKLQKFGAKENKDDDEGGGFWFW</sequence>
<gene>
    <name evidence="3" type="ORF">CHU92_02430</name>
</gene>